<protein>
    <submittedName>
        <fullName evidence="7">23S rRNA (Uracil1939-C5)-methyltransferase</fullName>
        <ecNumber evidence="7">2.1.1.190</ecNumber>
    </submittedName>
</protein>
<dbReference type="Pfam" id="PF01938">
    <property type="entry name" value="TRAM"/>
    <property type="match status" value="1"/>
</dbReference>
<evidence type="ECO:0000256" key="3">
    <source>
        <dbReference type="ARBA" id="ARBA00022691"/>
    </source>
</evidence>
<evidence type="ECO:0000256" key="1">
    <source>
        <dbReference type="ARBA" id="ARBA00022603"/>
    </source>
</evidence>
<dbReference type="SUPFAM" id="SSF53335">
    <property type="entry name" value="S-adenosyl-L-methionine-dependent methyltransferases"/>
    <property type="match status" value="1"/>
</dbReference>
<dbReference type="InterPro" id="IPR030391">
    <property type="entry name" value="MeTrfase_TrmA_CS"/>
</dbReference>
<feature type="binding site" evidence="4">
    <location>
        <position position="318"/>
    </location>
    <ligand>
        <name>S-adenosyl-L-methionine</name>
        <dbReference type="ChEBI" id="CHEBI:59789"/>
    </ligand>
</feature>
<evidence type="ECO:0000256" key="4">
    <source>
        <dbReference type="PROSITE-ProRule" id="PRU01024"/>
    </source>
</evidence>
<dbReference type="InterPro" id="IPR012340">
    <property type="entry name" value="NA-bd_OB-fold"/>
</dbReference>
<evidence type="ECO:0000256" key="2">
    <source>
        <dbReference type="ARBA" id="ARBA00022679"/>
    </source>
</evidence>
<dbReference type="Pfam" id="PF05958">
    <property type="entry name" value="tRNA_U5-meth_tr"/>
    <property type="match status" value="1"/>
</dbReference>
<keyword evidence="8" id="KW-1185">Reference proteome</keyword>
<keyword evidence="1 4" id="KW-0489">Methyltransferase</keyword>
<dbReference type="Gene3D" id="3.40.50.150">
    <property type="entry name" value="Vaccinia Virus protein VP39"/>
    <property type="match status" value="1"/>
</dbReference>
<dbReference type="PROSITE" id="PS01231">
    <property type="entry name" value="TRMA_2"/>
    <property type="match status" value="1"/>
</dbReference>
<dbReference type="PROSITE" id="PS50926">
    <property type="entry name" value="TRAM"/>
    <property type="match status" value="1"/>
</dbReference>
<dbReference type="Gene3D" id="2.40.50.140">
    <property type="entry name" value="Nucleic acid-binding proteins"/>
    <property type="match status" value="1"/>
</dbReference>
<dbReference type="PROSITE" id="PS01230">
    <property type="entry name" value="TRMA_1"/>
    <property type="match status" value="1"/>
</dbReference>
<keyword evidence="2 4" id="KW-0808">Transferase</keyword>
<dbReference type="RefSeq" id="WP_309864838.1">
    <property type="nucleotide sequence ID" value="NZ_JAVDQG010000003.1"/>
</dbReference>
<proteinExistence type="inferred from homology"/>
<reference evidence="7 8" key="1">
    <citation type="submission" date="2023-07" db="EMBL/GenBank/DDBJ databases">
        <title>Genomic Encyclopedia of Type Strains, Phase IV (KMG-IV): sequencing the most valuable type-strain genomes for metagenomic binning, comparative biology and taxonomic classification.</title>
        <authorList>
            <person name="Goeker M."/>
        </authorList>
    </citation>
    <scope>NUCLEOTIDE SEQUENCE [LARGE SCALE GENOMIC DNA]</scope>
    <source>
        <strain evidence="7 8">DSM 45903</strain>
    </source>
</reference>
<dbReference type="InterPro" id="IPR029063">
    <property type="entry name" value="SAM-dependent_MTases_sf"/>
</dbReference>
<organism evidence="7 8">
    <name type="scientific">Desmospora profundinema</name>
    <dbReference type="NCBI Taxonomy" id="1571184"/>
    <lineage>
        <taxon>Bacteria</taxon>
        <taxon>Bacillati</taxon>
        <taxon>Bacillota</taxon>
        <taxon>Bacilli</taxon>
        <taxon>Bacillales</taxon>
        <taxon>Thermoactinomycetaceae</taxon>
        <taxon>Desmospora</taxon>
    </lineage>
</organism>
<comment type="similarity">
    <text evidence="4">Belongs to the class I-like SAM-binding methyltransferase superfamily. RNA M5U methyltransferase family.</text>
</comment>
<keyword evidence="3 4" id="KW-0949">S-adenosyl-L-methionine</keyword>
<dbReference type="NCBIfam" id="TIGR00479">
    <property type="entry name" value="rumA"/>
    <property type="match status" value="1"/>
</dbReference>
<dbReference type="SUPFAM" id="SSF50249">
    <property type="entry name" value="Nucleic acid-binding proteins"/>
    <property type="match status" value="1"/>
</dbReference>
<evidence type="ECO:0000256" key="5">
    <source>
        <dbReference type="PROSITE-ProRule" id="PRU10015"/>
    </source>
</evidence>
<feature type="binding site" evidence="4">
    <location>
        <position position="339"/>
    </location>
    <ligand>
        <name>S-adenosyl-L-methionine</name>
        <dbReference type="ChEBI" id="CHEBI:59789"/>
    </ligand>
</feature>
<evidence type="ECO:0000313" key="8">
    <source>
        <dbReference type="Proteomes" id="UP001185012"/>
    </source>
</evidence>
<gene>
    <name evidence="7" type="ORF">JOE21_001789</name>
</gene>
<feature type="binding site" evidence="4">
    <location>
        <position position="289"/>
    </location>
    <ligand>
        <name>S-adenosyl-L-methionine</name>
        <dbReference type="ChEBI" id="CHEBI:59789"/>
    </ligand>
</feature>
<feature type="active site" description="Nucleophile" evidence="4">
    <location>
        <position position="414"/>
    </location>
</feature>
<dbReference type="Proteomes" id="UP001185012">
    <property type="component" value="Unassembled WGS sequence"/>
</dbReference>
<dbReference type="PANTHER" id="PTHR11061:SF30">
    <property type="entry name" value="TRNA (URACIL(54)-C(5))-METHYLTRANSFERASE"/>
    <property type="match status" value="1"/>
</dbReference>
<dbReference type="Gene3D" id="2.40.50.1070">
    <property type="match status" value="1"/>
</dbReference>
<dbReference type="InterPro" id="IPR030390">
    <property type="entry name" value="MeTrfase_TrmA_AS"/>
</dbReference>
<name>A0ABU1ILY5_9BACL</name>
<dbReference type="GO" id="GO:0008168">
    <property type="term" value="F:methyltransferase activity"/>
    <property type="evidence" value="ECO:0007669"/>
    <property type="project" value="UniProtKB-KW"/>
</dbReference>
<dbReference type="GO" id="GO:0032259">
    <property type="term" value="P:methylation"/>
    <property type="evidence" value="ECO:0007669"/>
    <property type="project" value="UniProtKB-KW"/>
</dbReference>
<feature type="active site" evidence="5">
    <location>
        <position position="414"/>
    </location>
</feature>
<dbReference type="InterPro" id="IPR002792">
    <property type="entry name" value="TRAM_dom"/>
</dbReference>
<sequence length="466" mass="51993">MKQRQPPVDPGDRITIDIDNQSHTGDGVGKVNGFTVFVPSALPGERVRVQVQKVKKTYAHARVEEWEETSPDRVDPFCPIFEQCGGCQLQHLAYPAQLRMKERQVADSFSRIAGMEGVKVLPVMGMEQPWHYRNKAQVPFSGRRGETVAGFYAAGTHEIVPYESCFIQQETNDQTIQAVIDIVRELDIPPYEERLHRGLLRHVMVRTGKRTKEVMVVLVTNGPRLPRKRELLTRLEKRVPGLASVVQNIHPRRSNTVLGKENRVLWGKGWIEDAIGPVRFRISPHSFFQVNPDQTVVLYEEVRRRAALTGGETVVDAYCGIGTIGLYLARDAGRVLGVESVEQAVEDARLNAELNGIIHASFEVGAAEEIMPRWADEGIRPDVIVVDPPRKGCAPELLEAAVRMEPERLIYVSCNPATLARDAAILADQGYVTNEVQPVDLFPHTHHVECVAAFTREEGSSIPDGS</sequence>
<comment type="caution">
    <text evidence="7">The sequence shown here is derived from an EMBL/GenBank/DDBJ whole genome shotgun (WGS) entry which is preliminary data.</text>
</comment>
<feature type="domain" description="TRAM" evidence="6">
    <location>
        <begin position="7"/>
        <end position="65"/>
    </location>
</feature>
<dbReference type="EC" id="2.1.1.190" evidence="7"/>
<dbReference type="InterPro" id="IPR010280">
    <property type="entry name" value="U5_MeTrfase_fam"/>
</dbReference>
<feature type="binding site" evidence="4">
    <location>
        <position position="387"/>
    </location>
    <ligand>
        <name>S-adenosyl-L-methionine</name>
        <dbReference type="ChEBI" id="CHEBI:59789"/>
    </ligand>
</feature>
<dbReference type="PROSITE" id="PS51687">
    <property type="entry name" value="SAM_MT_RNA_M5U"/>
    <property type="match status" value="1"/>
</dbReference>
<dbReference type="PANTHER" id="PTHR11061">
    <property type="entry name" value="RNA M5U METHYLTRANSFERASE"/>
    <property type="match status" value="1"/>
</dbReference>
<evidence type="ECO:0000259" key="6">
    <source>
        <dbReference type="PROSITE" id="PS50926"/>
    </source>
</evidence>
<evidence type="ECO:0000313" key="7">
    <source>
        <dbReference type="EMBL" id="MDR6225791.1"/>
    </source>
</evidence>
<dbReference type="EMBL" id="JAVDQG010000003">
    <property type="protein sequence ID" value="MDR6225791.1"/>
    <property type="molecule type" value="Genomic_DNA"/>
</dbReference>
<dbReference type="CDD" id="cd02440">
    <property type="entry name" value="AdoMet_MTases"/>
    <property type="match status" value="1"/>
</dbReference>
<accession>A0ABU1ILY5</accession>